<feature type="region of interest" description="Disordered" evidence="1">
    <location>
        <begin position="75"/>
        <end position="99"/>
    </location>
</feature>
<proteinExistence type="predicted"/>
<dbReference type="EMBL" id="GEDC01027444">
    <property type="protein sequence ID" value="JAS09854.1"/>
    <property type="molecule type" value="Transcribed_RNA"/>
</dbReference>
<name>A0A1B6C8U8_9HEMI</name>
<evidence type="ECO:0000313" key="3">
    <source>
        <dbReference type="EMBL" id="JAS09854.1"/>
    </source>
</evidence>
<dbReference type="AlphaFoldDB" id="A0A1B6C8U8"/>
<feature type="compositionally biased region" description="Acidic residues" evidence="1">
    <location>
        <begin position="75"/>
        <end position="86"/>
    </location>
</feature>
<accession>A0A1B6C8U8</accession>
<sequence length="99" mass="11491">WKGKLSIAYALIAWNCFGIVCYYMFTGRRNWPLYYGLITQEEADKRPGIYYAELLGFKKATIVRMQGMTKVEEFEYEGDTPNEENTETLPAENGETLNE</sequence>
<keyword evidence="2" id="KW-0472">Membrane</keyword>
<protein>
    <submittedName>
        <fullName evidence="3">Uncharacterized protein</fullName>
    </submittedName>
</protein>
<feature type="non-terminal residue" evidence="3">
    <location>
        <position position="1"/>
    </location>
</feature>
<evidence type="ECO:0000256" key="1">
    <source>
        <dbReference type="SAM" id="MobiDB-lite"/>
    </source>
</evidence>
<organism evidence="3">
    <name type="scientific">Clastoptera arizonana</name>
    <name type="common">Arizona spittle bug</name>
    <dbReference type="NCBI Taxonomy" id="38151"/>
    <lineage>
        <taxon>Eukaryota</taxon>
        <taxon>Metazoa</taxon>
        <taxon>Ecdysozoa</taxon>
        <taxon>Arthropoda</taxon>
        <taxon>Hexapoda</taxon>
        <taxon>Insecta</taxon>
        <taxon>Pterygota</taxon>
        <taxon>Neoptera</taxon>
        <taxon>Paraneoptera</taxon>
        <taxon>Hemiptera</taxon>
        <taxon>Auchenorrhyncha</taxon>
        <taxon>Cercopoidea</taxon>
        <taxon>Clastopteridae</taxon>
        <taxon>Clastoptera</taxon>
    </lineage>
</organism>
<keyword evidence="2" id="KW-1133">Transmembrane helix</keyword>
<feature type="transmembrane region" description="Helical" evidence="2">
    <location>
        <begin position="6"/>
        <end position="25"/>
    </location>
</feature>
<gene>
    <name evidence="3" type="ORF">g.34550</name>
</gene>
<reference evidence="3" key="1">
    <citation type="submission" date="2015-12" db="EMBL/GenBank/DDBJ databases">
        <title>De novo transcriptome assembly of four potential Pierce s Disease insect vectors from Arizona vineyards.</title>
        <authorList>
            <person name="Tassone E.E."/>
        </authorList>
    </citation>
    <scope>NUCLEOTIDE SEQUENCE</scope>
</reference>
<evidence type="ECO:0000256" key="2">
    <source>
        <dbReference type="SAM" id="Phobius"/>
    </source>
</evidence>
<keyword evidence="2" id="KW-0812">Transmembrane</keyword>